<evidence type="ECO:0000256" key="7">
    <source>
        <dbReference type="ARBA" id="ARBA00023136"/>
    </source>
</evidence>
<comment type="similarity">
    <text evidence="2 8">Belongs to the major facilitator superfamily. Bcr/CmlA family.</text>
</comment>
<comment type="caution">
    <text evidence="10">The sequence shown here is derived from an EMBL/GenBank/DDBJ whole genome shotgun (WGS) entry which is preliminary data.</text>
</comment>
<dbReference type="RefSeq" id="WP_188528698.1">
    <property type="nucleotide sequence ID" value="NZ_BMGR01000001.1"/>
</dbReference>
<dbReference type="PANTHER" id="PTHR23502:SF132">
    <property type="entry name" value="POLYAMINE TRANSPORTER 2-RELATED"/>
    <property type="match status" value="1"/>
</dbReference>
<dbReference type="AlphaFoldDB" id="A0A917CM79"/>
<dbReference type="InterPro" id="IPR036259">
    <property type="entry name" value="MFS_trans_sf"/>
</dbReference>
<dbReference type="EMBL" id="BMGR01000001">
    <property type="protein sequence ID" value="GGF90862.1"/>
    <property type="molecule type" value="Genomic_DNA"/>
</dbReference>
<feature type="transmembrane region" description="Helical" evidence="8">
    <location>
        <begin position="46"/>
        <end position="66"/>
    </location>
</feature>
<feature type="transmembrane region" description="Helical" evidence="8">
    <location>
        <begin position="310"/>
        <end position="332"/>
    </location>
</feature>
<dbReference type="SUPFAM" id="SSF103473">
    <property type="entry name" value="MFS general substrate transporter"/>
    <property type="match status" value="1"/>
</dbReference>
<dbReference type="InterPro" id="IPR011701">
    <property type="entry name" value="MFS"/>
</dbReference>
<evidence type="ECO:0000256" key="4">
    <source>
        <dbReference type="ARBA" id="ARBA00022475"/>
    </source>
</evidence>
<keyword evidence="3 8" id="KW-0813">Transport</keyword>
<feature type="transmembrane region" description="Helical" evidence="8">
    <location>
        <begin position="282"/>
        <end position="304"/>
    </location>
</feature>
<dbReference type="Proteomes" id="UP000644756">
    <property type="component" value="Unassembled WGS sequence"/>
</dbReference>
<organism evidence="10 11">
    <name type="scientific">Paenibacillus abyssi</name>
    <dbReference type="NCBI Taxonomy" id="1340531"/>
    <lineage>
        <taxon>Bacteria</taxon>
        <taxon>Bacillati</taxon>
        <taxon>Bacillota</taxon>
        <taxon>Bacilli</taxon>
        <taxon>Bacillales</taxon>
        <taxon>Paenibacillaceae</taxon>
        <taxon>Paenibacillus</taxon>
    </lineage>
</organism>
<reference evidence="10" key="1">
    <citation type="journal article" date="2014" name="Int. J. Syst. Evol. Microbiol.">
        <title>Complete genome sequence of Corynebacterium casei LMG S-19264T (=DSM 44701T), isolated from a smear-ripened cheese.</title>
        <authorList>
            <consortium name="US DOE Joint Genome Institute (JGI-PGF)"/>
            <person name="Walter F."/>
            <person name="Albersmeier A."/>
            <person name="Kalinowski J."/>
            <person name="Ruckert C."/>
        </authorList>
    </citation>
    <scope>NUCLEOTIDE SEQUENCE</scope>
    <source>
        <strain evidence="10">CGMCC 1.12987</strain>
    </source>
</reference>
<dbReference type="GO" id="GO:0042910">
    <property type="term" value="F:xenobiotic transmembrane transporter activity"/>
    <property type="evidence" value="ECO:0007669"/>
    <property type="project" value="InterPro"/>
</dbReference>
<evidence type="ECO:0000256" key="3">
    <source>
        <dbReference type="ARBA" id="ARBA00022448"/>
    </source>
</evidence>
<dbReference type="GO" id="GO:0005886">
    <property type="term" value="C:plasma membrane"/>
    <property type="evidence" value="ECO:0007669"/>
    <property type="project" value="UniProtKB-SubCell"/>
</dbReference>
<reference evidence="10" key="2">
    <citation type="submission" date="2020-09" db="EMBL/GenBank/DDBJ databases">
        <authorList>
            <person name="Sun Q."/>
            <person name="Zhou Y."/>
        </authorList>
    </citation>
    <scope>NUCLEOTIDE SEQUENCE</scope>
    <source>
        <strain evidence="10">CGMCC 1.12987</strain>
    </source>
</reference>
<proteinExistence type="inferred from homology"/>
<keyword evidence="4 8" id="KW-1003">Cell membrane</keyword>
<feature type="transmembrane region" description="Helical" evidence="8">
    <location>
        <begin position="371"/>
        <end position="393"/>
    </location>
</feature>
<accession>A0A917CM79</accession>
<keyword evidence="6 8" id="KW-1133">Transmembrane helix</keyword>
<dbReference type="CDD" id="cd17320">
    <property type="entry name" value="MFS_MdfA_MDR_like"/>
    <property type="match status" value="1"/>
</dbReference>
<evidence type="ECO:0000256" key="8">
    <source>
        <dbReference type="RuleBase" id="RU365088"/>
    </source>
</evidence>
<dbReference type="Gene3D" id="1.20.1720.10">
    <property type="entry name" value="Multidrug resistance protein D"/>
    <property type="match status" value="1"/>
</dbReference>
<feature type="domain" description="Major facilitator superfamily (MFS) profile" evidence="9">
    <location>
        <begin position="12"/>
        <end position="399"/>
    </location>
</feature>
<dbReference type="PROSITE" id="PS00216">
    <property type="entry name" value="SUGAR_TRANSPORT_1"/>
    <property type="match status" value="1"/>
</dbReference>
<dbReference type="Pfam" id="PF07690">
    <property type="entry name" value="MFS_1"/>
    <property type="match status" value="1"/>
</dbReference>
<keyword evidence="7 8" id="KW-0472">Membrane</keyword>
<feature type="transmembrane region" description="Helical" evidence="8">
    <location>
        <begin position="216"/>
        <end position="240"/>
    </location>
</feature>
<feature type="transmembrane region" description="Helical" evidence="8">
    <location>
        <begin position="78"/>
        <end position="97"/>
    </location>
</feature>
<feature type="transmembrane region" description="Helical" evidence="8">
    <location>
        <begin position="136"/>
        <end position="158"/>
    </location>
</feature>
<sequence>MNLMRDHHQLRFALILAAFSALGPFTIDMYLPAFPEMMKFFGTSASVIQVSLTACILGLAIGQIVIGALSDVYGRRKPLSISMILYFLSSFGCAFAPNVTVFILLRFIQGFAAAGGIVITRAIVRDKYSGIELAKFFALLMMIGNAAPLLAPLAGSAVLSFTEWVGMFIFLGLLGLLLTSITTWKLKESLPVAQRVPSNVVGLLSNFKTLLVNRTFMGYALAPGIMFAGVFAYISGTPFIYQKIYGVSPQTFSILFALNGVSLILGSHLARRLSGRMPERRFLLFGMSLAMITSTAVLIVVLAHGPLFTLVIPLFLLVGSIGMISPVFSALAMDLQGHIAGSAAALLGVFPLLFGCITSPLVGIAGEYSALPLGIIIFTTSSIAIITYVVLVFRKKERSVR</sequence>
<feature type="transmembrane region" description="Helical" evidence="8">
    <location>
        <begin position="103"/>
        <end position="124"/>
    </location>
</feature>
<evidence type="ECO:0000256" key="2">
    <source>
        <dbReference type="ARBA" id="ARBA00006236"/>
    </source>
</evidence>
<evidence type="ECO:0000313" key="10">
    <source>
        <dbReference type="EMBL" id="GGF90862.1"/>
    </source>
</evidence>
<evidence type="ECO:0000256" key="1">
    <source>
        <dbReference type="ARBA" id="ARBA00004651"/>
    </source>
</evidence>
<feature type="transmembrane region" description="Helical" evidence="8">
    <location>
        <begin position="252"/>
        <end position="270"/>
    </location>
</feature>
<dbReference type="InterPro" id="IPR020846">
    <property type="entry name" value="MFS_dom"/>
</dbReference>
<protein>
    <recommendedName>
        <fullName evidence="8">Bcr/CflA family efflux transporter</fullName>
    </recommendedName>
</protein>
<dbReference type="PANTHER" id="PTHR23502">
    <property type="entry name" value="MAJOR FACILITATOR SUPERFAMILY"/>
    <property type="match status" value="1"/>
</dbReference>
<dbReference type="PROSITE" id="PS50850">
    <property type="entry name" value="MFS"/>
    <property type="match status" value="1"/>
</dbReference>
<comment type="subcellular location">
    <subcellularLocation>
        <location evidence="1 8">Cell membrane</location>
        <topology evidence="1 8">Multi-pass membrane protein</topology>
    </subcellularLocation>
</comment>
<feature type="transmembrane region" description="Helical" evidence="8">
    <location>
        <begin position="344"/>
        <end position="365"/>
    </location>
</feature>
<gene>
    <name evidence="10" type="primary">ydgK</name>
    <name evidence="10" type="ORF">GCM10010916_05250</name>
</gene>
<dbReference type="InterPro" id="IPR005829">
    <property type="entry name" value="Sugar_transporter_CS"/>
</dbReference>
<evidence type="ECO:0000259" key="9">
    <source>
        <dbReference type="PROSITE" id="PS50850"/>
    </source>
</evidence>
<feature type="transmembrane region" description="Helical" evidence="8">
    <location>
        <begin position="12"/>
        <end position="34"/>
    </location>
</feature>
<evidence type="ECO:0000313" key="11">
    <source>
        <dbReference type="Proteomes" id="UP000644756"/>
    </source>
</evidence>
<dbReference type="NCBIfam" id="TIGR00710">
    <property type="entry name" value="efflux_Bcr_CflA"/>
    <property type="match status" value="1"/>
</dbReference>
<dbReference type="GO" id="GO:1990961">
    <property type="term" value="P:xenobiotic detoxification by transmembrane export across the plasma membrane"/>
    <property type="evidence" value="ECO:0007669"/>
    <property type="project" value="InterPro"/>
</dbReference>
<name>A0A917CM79_9BACL</name>
<evidence type="ECO:0000256" key="6">
    <source>
        <dbReference type="ARBA" id="ARBA00022989"/>
    </source>
</evidence>
<feature type="transmembrane region" description="Helical" evidence="8">
    <location>
        <begin position="164"/>
        <end position="184"/>
    </location>
</feature>
<dbReference type="InterPro" id="IPR004812">
    <property type="entry name" value="Efflux_drug-R_Bcr/CmlA"/>
</dbReference>
<keyword evidence="5 8" id="KW-0812">Transmembrane</keyword>
<dbReference type="FunFam" id="1.20.1720.10:FF:000005">
    <property type="entry name" value="Bcr/CflA family efflux transporter"/>
    <property type="match status" value="1"/>
</dbReference>
<evidence type="ECO:0000256" key="5">
    <source>
        <dbReference type="ARBA" id="ARBA00022692"/>
    </source>
</evidence>
<keyword evidence="11" id="KW-1185">Reference proteome</keyword>